<dbReference type="EMBL" id="JBHSOG010000108">
    <property type="protein sequence ID" value="MFC5772186.1"/>
    <property type="molecule type" value="Genomic_DNA"/>
</dbReference>
<gene>
    <name evidence="1" type="ORF">ACFPTN_22620</name>
</gene>
<dbReference type="Proteomes" id="UP001595974">
    <property type="component" value="Unassembled WGS sequence"/>
</dbReference>
<dbReference type="SUPFAM" id="SSF141371">
    <property type="entry name" value="PilZ domain-like"/>
    <property type="match status" value="1"/>
</dbReference>
<name>A0ABW1AYP3_9RHOO</name>
<accession>A0ABW1AYP3</accession>
<proteinExistence type="predicted"/>
<evidence type="ECO:0000313" key="2">
    <source>
        <dbReference type="Proteomes" id="UP001595974"/>
    </source>
</evidence>
<dbReference type="RefSeq" id="WP_096449236.1">
    <property type="nucleotide sequence ID" value="NZ_JBHSOG010000108.1"/>
</dbReference>
<organism evidence="1 2">
    <name type="scientific">Thauera sinica</name>
    <dbReference type="NCBI Taxonomy" id="2665146"/>
    <lineage>
        <taxon>Bacteria</taxon>
        <taxon>Pseudomonadati</taxon>
        <taxon>Pseudomonadota</taxon>
        <taxon>Betaproteobacteria</taxon>
        <taxon>Rhodocyclales</taxon>
        <taxon>Zoogloeaceae</taxon>
        <taxon>Thauera</taxon>
    </lineage>
</organism>
<comment type="caution">
    <text evidence="1">The sequence shown here is derived from an EMBL/GenBank/DDBJ whole genome shotgun (WGS) entry which is preliminary data.</text>
</comment>
<sequence length="102" mass="10826">MKDRSGRDDRRLDRRIPIGCPALIHLGEGRRIPAKCMELGVGGMTLHAAYVPGEGEVLEVAVAAPEGGIERPPLVARLRVKRCNALGGGMYEIGGAIVRVVG</sequence>
<protein>
    <submittedName>
        <fullName evidence="1">PilZ domain-containing protein</fullName>
    </submittedName>
</protein>
<keyword evidence="2" id="KW-1185">Reference proteome</keyword>
<reference evidence="2" key="1">
    <citation type="journal article" date="2019" name="Int. J. Syst. Evol. Microbiol.">
        <title>The Global Catalogue of Microorganisms (GCM) 10K type strain sequencing project: providing services to taxonomists for standard genome sequencing and annotation.</title>
        <authorList>
            <consortium name="The Broad Institute Genomics Platform"/>
            <consortium name="The Broad Institute Genome Sequencing Center for Infectious Disease"/>
            <person name="Wu L."/>
            <person name="Ma J."/>
        </authorList>
    </citation>
    <scope>NUCLEOTIDE SEQUENCE [LARGE SCALE GENOMIC DNA]</scope>
    <source>
        <strain evidence="2">SHR3</strain>
    </source>
</reference>
<evidence type="ECO:0000313" key="1">
    <source>
        <dbReference type="EMBL" id="MFC5772186.1"/>
    </source>
</evidence>